<evidence type="ECO:0000313" key="2">
    <source>
        <dbReference type="Proteomes" id="UP000294593"/>
    </source>
</evidence>
<comment type="caution">
    <text evidence="1">The sequence shown here is derived from an EMBL/GenBank/DDBJ whole genome shotgun (WGS) entry which is preliminary data.</text>
</comment>
<name>A0A4R6RCA0_9BURK</name>
<dbReference type="AlphaFoldDB" id="A0A4R6RCA0"/>
<sequence length="106" mass="11617">MTNAVTIDFEGIEGPVYTGRARGQQLRAELGLDALDAQNIDVDVAIPSSTYTISSSFFLGLFGPSVVRAGSKDAFYKRYHFKSPVFLKDAMDGYVSRALQSRNLFA</sequence>
<reference evidence="1 2" key="1">
    <citation type="submission" date="2019-03" db="EMBL/GenBank/DDBJ databases">
        <title>Genomic Encyclopedia of Type Strains, Phase IV (KMG-IV): sequencing the most valuable type-strain genomes for metagenomic binning, comparative biology and taxonomic classification.</title>
        <authorList>
            <person name="Goeker M."/>
        </authorList>
    </citation>
    <scope>NUCLEOTIDE SEQUENCE [LARGE SCALE GENOMIC DNA]</scope>
    <source>
        <strain evidence="1 2">DSM 11901</strain>
    </source>
</reference>
<dbReference type="OrthoDB" id="1451252at2"/>
<dbReference type="EMBL" id="SNXW01000004">
    <property type="protein sequence ID" value="TDP83783.1"/>
    <property type="molecule type" value="Genomic_DNA"/>
</dbReference>
<organism evidence="1 2">
    <name type="scientific">Aquabacterium commune</name>
    <dbReference type="NCBI Taxonomy" id="70586"/>
    <lineage>
        <taxon>Bacteria</taxon>
        <taxon>Pseudomonadati</taxon>
        <taxon>Pseudomonadota</taxon>
        <taxon>Betaproteobacteria</taxon>
        <taxon>Burkholderiales</taxon>
        <taxon>Aquabacterium</taxon>
    </lineage>
</organism>
<dbReference type="Proteomes" id="UP000294593">
    <property type="component" value="Unassembled WGS sequence"/>
</dbReference>
<gene>
    <name evidence="1" type="ORF">EV672_104164</name>
</gene>
<evidence type="ECO:0008006" key="3">
    <source>
        <dbReference type="Google" id="ProtNLM"/>
    </source>
</evidence>
<dbReference type="RefSeq" id="WP_133608534.1">
    <property type="nucleotide sequence ID" value="NZ_SNXW01000004.1"/>
</dbReference>
<keyword evidence="2" id="KW-1185">Reference proteome</keyword>
<evidence type="ECO:0000313" key="1">
    <source>
        <dbReference type="EMBL" id="TDP83783.1"/>
    </source>
</evidence>
<accession>A0A4R6RCA0</accession>
<proteinExistence type="predicted"/>
<protein>
    <recommendedName>
        <fullName evidence="3">DUF4325 domain-containing protein</fullName>
    </recommendedName>
</protein>